<name>A0AA41YZZ6_9HYPH</name>
<comment type="caution">
    <text evidence="2">The sequence shown here is derived from an EMBL/GenBank/DDBJ whole genome shotgun (WGS) entry which is preliminary data.</text>
</comment>
<gene>
    <name evidence="2" type="ORF">M8523_24935</name>
</gene>
<dbReference type="InterPro" id="IPR000835">
    <property type="entry name" value="HTH_MarR-typ"/>
</dbReference>
<dbReference type="PROSITE" id="PS50995">
    <property type="entry name" value="HTH_MARR_2"/>
    <property type="match status" value="1"/>
</dbReference>
<dbReference type="GO" id="GO:0006950">
    <property type="term" value="P:response to stress"/>
    <property type="evidence" value="ECO:0007669"/>
    <property type="project" value="TreeGrafter"/>
</dbReference>
<protein>
    <submittedName>
        <fullName evidence="2">MarR family transcriptional regulator</fullName>
    </submittedName>
</protein>
<evidence type="ECO:0000313" key="2">
    <source>
        <dbReference type="EMBL" id="MCW6511244.1"/>
    </source>
</evidence>
<dbReference type="Gene3D" id="1.10.10.10">
    <property type="entry name" value="Winged helix-like DNA-binding domain superfamily/Winged helix DNA-binding domain"/>
    <property type="match status" value="1"/>
</dbReference>
<reference evidence="2" key="1">
    <citation type="submission" date="2022-05" db="EMBL/GenBank/DDBJ databases">
        <authorList>
            <person name="Pankratov T."/>
        </authorList>
    </citation>
    <scope>NUCLEOTIDE SEQUENCE</scope>
    <source>
        <strain evidence="2">BP6-180914</strain>
    </source>
</reference>
<dbReference type="PANTHER" id="PTHR33164">
    <property type="entry name" value="TRANSCRIPTIONAL REGULATOR, MARR FAMILY"/>
    <property type="match status" value="1"/>
</dbReference>
<accession>A0AA41YZZ6</accession>
<sequence length="125" mass="14219">MFVQIEREHGLLRDENNLLFCLEHHGPLTAKSVSDVLGRPKNSISRAVENLLQRRLIRRDLVQSDRRHALLSLQPEGRELIALTTALFKARQDEMLRCLSAVERVALDAILTKLMADAAPWLRTG</sequence>
<dbReference type="SMART" id="SM00347">
    <property type="entry name" value="HTH_MARR"/>
    <property type="match status" value="1"/>
</dbReference>
<organism evidence="2 3">
    <name type="scientific">Lichenifustis flavocetrariae</name>
    <dbReference type="NCBI Taxonomy" id="2949735"/>
    <lineage>
        <taxon>Bacteria</taxon>
        <taxon>Pseudomonadati</taxon>
        <taxon>Pseudomonadota</taxon>
        <taxon>Alphaproteobacteria</taxon>
        <taxon>Hyphomicrobiales</taxon>
        <taxon>Lichenihabitantaceae</taxon>
        <taxon>Lichenifustis</taxon>
    </lineage>
</organism>
<evidence type="ECO:0000313" key="3">
    <source>
        <dbReference type="Proteomes" id="UP001165667"/>
    </source>
</evidence>
<dbReference type="InterPro" id="IPR036390">
    <property type="entry name" value="WH_DNA-bd_sf"/>
</dbReference>
<dbReference type="RefSeq" id="WP_282587622.1">
    <property type="nucleotide sequence ID" value="NZ_JAMOIM010000023.1"/>
</dbReference>
<dbReference type="PRINTS" id="PR00598">
    <property type="entry name" value="HTHMARR"/>
</dbReference>
<dbReference type="Proteomes" id="UP001165667">
    <property type="component" value="Unassembled WGS sequence"/>
</dbReference>
<dbReference type="AlphaFoldDB" id="A0AA41YZZ6"/>
<dbReference type="GO" id="GO:0003700">
    <property type="term" value="F:DNA-binding transcription factor activity"/>
    <property type="evidence" value="ECO:0007669"/>
    <property type="project" value="InterPro"/>
</dbReference>
<feature type="domain" description="HTH marR-type" evidence="1">
    <location>
        <begin position="1"/>
        <end position="116"/>
    </location>
</feature>
<dbReference type="InterPro" id="IPR036388">
    <property type="entry name" value="WH-like_DNA-bd_sf"/>
</dbReference>
<dbReference type="SUPFAM" id="SSF46785">
    <property type="entry name" value="Winged helix' DNA-binding domain"/>
    <property type="match status" value="1"/>
</dbReference>
<dbReference type="PANTHER" id="PTHR33164:SF57">
    <property type="entry name" value="MARR-FAMILY TRANSCRIPTIONAL REGULATOR"/>
    <property type="match status" value="1"/>
</dbReference>
<keyword evidence="3" id="KW-1185">Reference proteome</keyword>
<dbReference type="EMBL" id="JAMOIM010000023">
    <property type="protein sequence ID" value="MCW6511244.1"/>
    <property type="molecule type" value="Genomic_DNA"/>
</dbReference>
<proteinExistence type="predicted"/>
<evidence type="ECO:0000259" key="1">
    <source>
        <dbReference type="PROSITE" id="PS50995"/>
    </source>
</evidence>
<dbReference type="Pfam" id="PF12802">
    <property type="entry name" value="MarR_2"/>
    <property type="match status" value="1"/>
</dbReference>
<dbReference type="InterPro" id="IPR039422">
    <property type="entry name" value="MarR/SlyA-like"/>
</dbReference>